<sequence length="143" mass="15567">MKKYIFAVCLSMCAFLMADQAQAQCDVNKFLDNCNGKLASGYTFLKSYSVNGESGGKVEHSYVFSKDTNYLITLCSENGDTDGMVVTLYDSNRKQLISSHDAKSGRFLPAIGIRISATGIYYLAFSFEGDGPKCGGSVVGFKR</sequence>
<evidence type="ECO:0000313" key="2">
    <source>
        <dbReference type="EMBL" id="SDJ96418.1"/>
    </source>
</evidence>
<gene>
    <name evidence="2" type="ORF">SAMN05421823_101536</name>
</gene>
<dbReference type="RefSeq" id="WP_143017073.1">
    <property type="nucleotide sequence ID" value="NZ_FNFO01000001.1"/>
</dbReference>
<proteinExistence type="predicted"/>
<dbReference type="Proteomes" id="UP000198510">
    <property type="component" value="Unassembled WGS sequence"/>
</dbReference>
<dbReference type="OrthoDB" id="980937at2"/>
<keyword evidence="1" id="KW-0732">Signal</keyword>
<protein>
    <recommendedName>
        <fullName evidence="4">Pre-peptidase C-terminal domain-containing protein</fullName>
    </recommendedName>
</protein>
<name>A0A1G8Y0T8_9BACT</name>
<feature type="signal peptide" evidence="1">
    <location>
        <begin position="1"/>
        <end position="23"/>
    </location>
</feature>
<evidence type="ECO:0000313" key="3">
    <source>
        <dbReference type="Proteomes" id="UP000198510"/>
    </source>
</evidence>
<dbReference type="AlphaFoldDB" id="A0A1G8Y0T8"/>
<dbReference type="STRING" id="1075417.SAMN05421823_101536"/>
<evidence type="ECO:0008006" key="4">
    <source>
        <dbReference type="Google" id="ProtNLM"/>
    </source>
</evidence>
<organism evidence="2 3">
    <name type="scientific">Catalinimonas alkaloidigena</name>
    <dbReference type="NCBI Taxonomy" id="1075417"/>
    <lineage>
        <taxon>Bacteria</taxon>
        <taxon>Pseudomonadati</taxon>
        <taxon>Bacteroidota</taxon>
        <taxon>Cytophagia</taxon>
        <taxon>Cytophagales</taxon>
        <taxon>Catalimonadaceae</taxon>
        <taxon>Catalinimonas</taxon>
    </lineage>
</organism>
<feature type="chain" id="PRO_5011603520" description="Pre-peptidase C-terminal domain-containing protein" evidence="1">
    <location>
        <begin position="24"/>
        <end position="143"/>
    </location>
</feature>
<accession>A0A1G8Y0T8</accession>
<evidence type="ECO:0000256" key="1">
    <source>
        <dbReference type="SAM" id="SignalP"/>
    </source>
</evidence>
<reference evidence="2 3" key="1">
    <citation type="submission" date="2016-10" db="EMBL/GenBank/DDBJ databases">
        <authorList>
            <person name="de Groot N.N."/>
        </authorList>
    </citation>
    <scope>NUCLEOTIDE SEQUENCE [LARGE SCALE GENOMIC DNA]</scope>
    <source>
        <strain evidence="2 3">DSM 25186</strain>
    </source>
</reference>
<dbReference type="EMBL" id="FNFO01000001">
    <property type="protein sequence ID" value="SDJ96418.1"/>
    <property type="molecule type" value="Genomic_DNA"/>
</dbReference>
<keyword evidence="3" id="KW-1185">Reference proteome</keyword>